<evidence type="ECO:0000256" key="1">
    <source>
        <dbReference type="ARBA" id="ARBA00004651"/>
    </source>
</evidence>
<keyword evidence="5 7" id="KW-1133">Transmembrane helix</keyword>
<evidence type="ECO:0000256" key="6">
    <source>
        <dbReference type="ARBA" id="ARBA00023136"/>
    </source>
</evidence>
<evidence type="ECO:0000313" key="11">
    <source>
        <dbReference type="Proteomes" id="UP000377803"/>
    </source>
</evidence>
<dbReference type="InterPro" id="IPR010920">
    <property type="entry name" value="LSM_dom_sf"/>
</dbReference>
<feature type="domain" description="Mechanosensitive ion channel MscS C-terminal" evidence="9">
    <location>
        <begin position="178"/>
        <end position="261"/>
    </location>
</feature>
<protein>
    <submittedName>
        <fullName evidence="10">Small-conductance mechanosensitive channel</fullName>
    </submittedName>
</protein>
<dbReference type="PANTHER" id="PTHR30221">
    <property type="entry name" value="SMALL-CONDUCTANCE MECHANOSENSITIVE CHANNEL"/>
    <property type="match status" value="1"/>
</dbReference>
<name>A0A5Q0UFC8_9ARCH</name>
<keyword evidence="6 7" id="KW-0472">Membrane</keyword>
<evidence type="ECO:0000256" key="2">
    <source>
        <dbReference type="ARBA" id="ARBA00008017"/>
    </source>
</evidence>
<reference evidence="11" key="1">
    <citation type="submission" date="2019-05" db="EMBL/GenBank/DDBJ databases">
        <title>Candidatus Nanohalobium constans, a novel model system to study the DPANN nano-sized archaea: genomic and physiological characterization of a nanoarchaeon co-cultured with its chitinotrophic host.</title>
        <authorList>
            <person name="La Cono V."/>
            <person name="Arcadi E."/>
            <person name="Crisafi F."/>
            <person name="Denaro R."/>
            <person name="La Spada G."/>
            <person name="Messina E."/>
            <person name="Smedile F."/>
            <person name="Toshchakov S.V."/>
            <person name="Shevchenko M.A."/>
            <person name="Golyshin P.N."/>
            <person name="Golyshina O.V."/>
            <person name="Ferrer M."/>
            <person name="Rohde M."/>
            <person name="Mushegian A."/>
            <person name="Sorokin D.Y."/>
            <person name="Giuliano L."/>
            <person name="Yakimov M.M."/>
        </authorList>
    </citation>
    <scope>NUCLEOTIDE SEQUENCE [LARGE SCALE GENOMIC DNA]</scope>
    <source>
        <strain evidence="11">LC1Nh</strain>
    </source>
</reference>
<dbReference type="Gene3D" id="3.30.70.100">
    <property type="match status" value="1"/>
</dbReference>
<feature type="domain" description="Mechanosensitive ion channel MscS" evidence="8">
    <location>
        <begin position="104"/>
        <end position="169"/>
    </location>
</feature>
<keyword evidence="11" id="KW-1185">Reference proteome</keyword>
<evidence type="ECO:0000256" key="3">
    <source>
        <dbReference type="ARBA" id="ARBA00022475"/>
    </source>
</evidence>
<evidence type="ECO:0000256" key="5">
    <source>
        <dbReference type="ARBA" id="ARBA00022989"/>
    </source>
</evidence>
<dbReference type="InterPro" id="IPR049278">
    <property type="entry name" value="MS_channel_C"/>
</dbReference>
<dbReference type="SUPFAM" id="SSF82689">
    <property type="entry name" value="Mechanosensitive channel protein MscS (YggB), C-terminal domain"/>
    <property type="match status" value="1"/>
</dbReference>
<dbReference type="Pfam" id="PF21082">
    <property type="entry name" value="MS_channel_3rd"/>
    <property type="match status" value="1"/>
</dbReference>
<dbReference type="GeneID" id="42364748"/>
<dbReference type="InterPro" id="IPR006685">
    <property type="entry name" value="MscS_channel_2nd"/>
</dbReference>
<evidence type="ECO:0000313" key="10">
    <source>
        <dbReference type="EMBL" id="QGA80266.1"/>
    </source>
</evidence>
<evidence type="ECO:0000256" key="4">
    <source>
        <dbReference type="ARBA" id="ARBA00022692"/>
    </source>
</evidence>
<feature type="transmembrane region" description="Helical" evidence="7">
    <location>
        <begin position="56"/>
        <end position="78"/>
    </location>
</feature>
<feature type="transmembrane region" description="Helical" evidence="7">
    <location>
        <begin position="17"/>
        <end position="35"/>
    </location>
</feature>
<dbReference type="GO" id="GO:0008381">
    <property type="term" value="F:mechanosensitive monoatomic ion channel activity"/>
    <property type="evidence" value="ECO:0007669"/>
    <property type="project" value="InterPro"/>
</dbReference>
<organism evidence="10 11">
    <name type="scientific">Candidatus Nanohalobium constans</name>
    <dbReference type="NCBI Taxonomy" id="2565781"/>
    <lineage>
        <taxon>Archaea</taxon>
        <taxon>Candidatus Nanohalarchaeota</taxon>
        <taxon>Candidatus Nanohalobia</taxon>
        <taxon>Candidatus Nanohalobiales</taxon>
        <taxon>Candidatus Nanohalobiaceae</taxon>
        <taxon>Candidatus Nanohalobium</taxon>
    </lineage>
</organism>
<dbReference type="KEGG" id="ncon:LC1Nh_0365"/>
<dbReference type="AlphaFoldDB" id="A0A5Q0UFC8"/>
<dbReference type="Gene3D" id="2.30.30.60">
    <property type="match status" value="1"/>
</dbReference>
<dbReference type="OrthoDB" id="31543at2157"/>
<dbReference type="SUPFAM" id="SSF50182">
    <property type="entry name" value="Sm-like ribonucleoproteins"/>
    <property type="match status" value="1"/>
</dbReference>
<dbReference type="SUPFAM" id="SSF82861">
    <property type="entry name" value="Mechanosensitive channel protein MscS (YggB), transmembrane region"/>
    <property type="match status" value="1"/>
</dbReference>
<dbReference type="PANTHER" id="PTHR30221:SF1">
    <property type="entry name" value="SMALL-CONDUCTANCE MECHANOSENSITIVE CHANNEL"/>
    <property type="match status" value="1"/>
</dbReference>
<proteinExistence type="inferred from homology"/>
<dbReference type="RefSeq" id="WP_153550004.1">
    <property type="nucleotide sequence ID" value="NZ_CP040089.1"/>
</dbReference>
<dbReference type="Proteomes" id="UP000377803">
    <property type="component" value="Chromosome"/>
</dbReference>
<keyword evidence="3" id="KW-1003">Cell membrane</keyword>
<dbReference type="InterPro" id="IPR023408">
    <property type="entry name" value="MscS_beta-dom_sf"/>
</dbReference>
<dbReference type="EMBL" id="CP040089">
    <property type="protein sequence ID" value="QGA80266.1"/>
    <property type="molecule type" value="Genomic_DNA"/>
</dbReference>
<keyword evidence="4 7" id="KW-0812">Transmembrane</keyword>
<dbReference type="Pfam" id="PF00924">
    <property type="entry name" value="MS_channel_2nd"/>
    <property type="match status" value="1"/>
</dbReference>
<evidence type="ECO:0000256" key="7">
    <source>
        <dbReference type="SAM" id="Phobius"/>
    </source>
</evidence>
<sequence>MTISILESQLANLGIEIQMTTLLTGALVLIGGWFANKISNKLVEQGINRRGGDKHAIIAAQKVTAYIIYPLTFVVFLGVFGLPAASIGGAVGLIGLGLSFALKDMIANFISGILILIGQPFKVGDQIKVSGEEGTVQDIKIRATDIKTYDGRKVIVPNSQLYNGTVINNTAYDQRRFEVIVGVGYDDDIDSATELAMESLEEAEMVEETPEPQVLVNELGGSSVNLKLRGWTKPSKANMVKAASEVTQGVKEKYDENEIDIPYPIRTVYMNNEDE</sequence>
<feature type="transmembrane region" description="Helical" evidence="7">
    <location>
        <begin position="84"/>
        <end position="102"/>
    </location>
</feature>
<comment type="subcellular location">
    <subcellularLocation>
        <location evidence="1">Cell membrane</location>
        <topology evidence="1">Multi-pass membrane protein</topology>
    </subcellularLocation>
</comment>
<dbReference type="InterPro" id="IPR011014">
    <property type="entry name" value="MscS_channel_TM-2"/>
</dbReference>
<dbReference type="InterPro" id="IPR045275">
    <property type="entry name" value="MscS_archaea/bacteria_type"/>
</dbReference>
<accession>A0A5Q0UFC8</accession>
<dbReference type="InterPro" id="IPR011066">
    <property type="entry name" value="MscS_channel_C_sf"/>
</dbReference>
<gene>
    <name evidence="10" type="primary">mscS2</name>
    <name evidence="10" type="ORF">LC1Nh_0365</name>
</gene>
<dbReference type="GO" id="GO:0005886">
    <property type="term" value="C:plasma membrane"/>
    <property type="evidence" value="ECO:0007669"/>
    <property type="project" value="UniProtKB-SubCell"/>
</dbReference>
<evidence type="ECO:0000259" key="9">
    <source>
        <dbReference type="Pfam" id="PF21082"/>
    </source>
</evidence>
<dbReference type="Gene3D" id="1.10.287.1260">
    <property type="match status" value="1"/>
</dbReference>
<comment type="similarity">
    <text evidence="2">Belongs to the MscS (TC 1.A.23) family.</text>
</comment>
<evidence type="ECO:0000259" key="8">
    <source>
        <dbReference type="Pfam" id="PF00924"/>
    </source>
</evidence>